<reference evidence="2" key="3">
    <citation type="submission" date="2015-04" db="UniProtKB">
        <authorList>
            <consortium name="EnsemblPlants"/>
        </authorList>
    </citation>
    <scope>IDENTIFICATION</scope>
    <source>
        <strain evidence="2">cv. Jemalong A17</strain>
    </source>
</reference>
<protein>
    <submittedName>
        <fullName evidence="1 2">Uncharacterized protein</fullName>
    </submittedName>
</protein>
<evidence type="ECO:0000313" key="3">
    <source>
        <dbReference type="Proteomes" id="UP000002051"/>
    </source>
</evidence>
<accession>G7L0C0</accession>
<evidence type="ECO:0000313" key="2">
    <source>
        <dbReference type="EnsemblPlants" id="AES79964"/>
    </source>
</evidence>
<dbReference type="AlphaFoldDB" id="G7L0C0"/>
<name>G7L0C0_MEDTR</name>
<evidence type="ECO:0000313" key="1">
    <source>
        <dbReference type="EMBL" id="AES79964.1"/>
    </source>
</evidence>
<dbReference type="HOGENOM" id="CLU_1858232_0_0_1"/>
<dbReference type="PaxDb" id="3880-AES79964"/>
<reference evidence="1 3" key="2">
    <citation type="journal article" date="2014" name="BMC Genomics">
        <title>An improved genome release (version Mt4.0) for the model legume Medicago truncatula.</title>
        <authorList>
            <person name="Tang H."/>
            <person name="Krishnakumar V."/>
            <person name="Bidwell S."/>
            <person name="Rosen B."/>
            <person name="Chan A."/>
            <person name="Zhou S."/>
            <person name="Gentzbittel L."/>
            <person name="Childs K.L."/>
            <person name="Yandell M."/>
            <person name="Gundlach H."/>
            <person name="Mayer K.F."/>
            <person name="Schwartz D.C."/>
            <person name="Town C.D."/>
        </authorList>
    </citation>
    <scope>GENOME REANNOTATION</scope>
    <source>
        <strain evidence="2 3">cv. Jemalong A17</strain>
    </source>
</reference>
<organism evidence="1 3">
    <name type="scientific">Medicago truncatula</name>
    <name type="common">Barrel medic</name>
    <name type="synonym">Medicago tribuloides</name>
    <dbReference type="NCBI Taxonomy" id="3880"/>
    <lineage>
        <taxon>Eukaryota</taxon>
        <taxon>Viridiplantae</taxon>
        <taxon>Streptophyta</taxon>
        <taxon>Embryophyta</taxon>
        <taxon>Tracheophyta</taxon>
        <taxon>Spermatophyta</taxon>
        <taxon>Magnoliopsida</taxon>
        <taxon>eudicotyledons</taxon>
        <taxon>Gunneridae</taxon>
        <taxon>Pentapetalae</taxon>
        <taxon>rosids</taxon>
        <taxon>fabids</taxon>
        <taxon>Fabales</taxon>
        <taxon>Fabaceae</taxon>
        <taxon>Papilionoideae</taxon>
        <taxon>50 kb inversion clade</taxon>
        <taxon>NPAAA clade</taxon>
        <taxon>Hologalegina</taxon>
        <taxon>IRL clade</taxon>
        <taxon>Trifolieae</taxon>
        <taxon>Medicago</taxon>
    </lineage>
</organism>
<dbReference type="Proteomes" id="UP000002051">
    <property type="component" value="Unassembled WGS sequence"/>
</dbReference>
<reference evidence="1 3" key="1">
    <citation type="journal article" date="2011" name="Nature">
        <title>The Medicago genome provides insight into the evolution of rhizobial symbioses.</title>
        <authorList>
            <person name="Young N.D."/>
            <person name="Debelle F."/>
            <person name="Oldroyd G.E."/>
            <person name="Geurts R."/>
            <person name="Cannon S.B."/>
            <person name="Udvardi M.K."/>
            <person name="Benedito V.A."/>
            <person name="Mayer K.F."/>
            <person name="Gouzy J."/>
            <person name="Schoof H."/>
            <person name="Van de Peer Y."/>
            <person name="Proost S."/>
            <person name="Cook D.R."/>
            <person name="Meyers B.C."/>
            <person name="Spannagl M."/>
            <person name="Cheung F."/>
            <person name="De Mita S."/>
            <person name="Krishnakumar V."/>
            <person name="Gundlach H."/>
            <person name="Zhou S."/>
            <person name="Mudge J."/>
            <person name="Bharti A.K."/>
            <person name="Murray J.D."/>
            <person name="Naoumkina M.A."/>
            <person name="Rosen B."/>
            <person name="Silverstein K.A."/>
            <person name="Tang H."/>
            <person name="Rombauts S."/>
            <person name="Zhao P.X."/>
            <person name="Zhou P."/>
            <person name="Barbe V."/>
            <person name="Bardou P."/>
            <person name="Bechner M."/>
            <person name="Bellec A."/>
            <person name="Berger A."/>
            <person name="Berges H."/>
            <person name="Bidwell S."/>
            <person name="Bisseling T."/>
            <person name="Choisne N."/>
            <person name="Couloux A."/>
            <person name="Denny R."/>
            <person name="Deshpande S."/>
            <person name="Dai X."/>
            <person name="Doyle J.J."/>
            <person name="Dudez A.M."/>
            <person name="Farmer A.D."/>
            <person name="Fouteau S."/>
            <person name="Franken C."/>
            <person name="Gibelin C."/>
            <person name="Gish J."/>
            <person name="Goldstein S."/>
            <person name="Gonzalez A.J."/>
            <person name="Green P.J."/>
            <person name="Hallab A."/>
            <person name="Hartog M."/>
            <person name="Hua A."/>
            <person name="Humphray S.J."/>
            <person name="Jeong D.H."/>
            <person name="Jing Y."/>
            <person name="Jocker A."/>
            <person name="Kenton S.M."/>
            <person name="Kim D.J."/>
            <person name="Klee K."/>
            <person name="Lai H."/>
            <person name="Lang C."/>
            <person name="Lin S."/>
            <person name="Macmil S.L."/>
            <person name="Magdelenat G."/>
            <person name="Matthews L."/>
            <person name="McCorrison J."/>
            <person name="Monaghan E.L."/>
            <person name="Mun J.H."/>
            <person name="Najar F.Z."/>
            <person name="Nicholson C."/>
            <person name="Noirot C."/>
            <person name="O'Bleness M."/>
            <person name="Paule C.R."/>
            <person name="Poulain J."/>
            <person name="Prion F."/>
            <person name="Qin B."/>
            <person name="Qu C."/>
            <person name="Retzel E.F."/>
            <person name="Riddle C."/>
            <person name="Sallet E."/>
            <person name="Samain S."/>
            <person name="Samson N."/>
            <person name="Sanders I."/>
            <person name="Saurat O."/>
            <person name="Scarpelli C."/>
            <person name="Schiex T."/>
            <person name="Segurens B."/>
            <person name="Severin A.J."/>
            <person name="Sherrier D.J."/>
            <person name="Shi R."/>
            <person name="Sims S."/>
            <person name="Singer S.R."/>
            <person name="Sinharoy S."/>
            <person name="Sterck L."/>
            <person name="Viollet A."/>
            <person name="Wang B.B."/>
            <person name="Wang K."/>
            <person name="Wang M."/>
            <person name="Wang X."/>
            <person name="Warfsmann J."/>
            <person name="Weissenbach J."/>
            <person name="White D.D."/>
            <person name="White J.D."/>
            <person name="Wiley G.B."/>
            <person name="Wincker P."/>
            <person name="Xing Y."/>
            <person name="Yang L."/>
            <person name="Yao Z."/>
            <person name="Ying F."/>
            <person name="Zhai J."/>
            <person name="Zhou L."/>
            <person name="Zuber A."/>
            <person name="Denarie J."/>
            <person name="Dixon R.A."/>
            <person name="May G.D."/>
            <person name="Schwartz D.C."/>
            <person name="Rogers J."/>
            <person name="Quetier F."/>
            <person name="Town C.D."/>
            <person name="Roe B.A."/>
        </authorList>
    </citation>
    <scope>NUCLEOTIDE SEQUENCE [LARGE SCALE GENOMIC DNA]</scope>
    <source>
        <strain evidence="1">A17</strain>
        <strain evidence="2 3">cv. Jemalong A17</strain>
    </source>
</reference>
<dbReference type="EnsemblPlants" id="AES79964">
    <property type="protein sequence ID" value="AES79964"/>
    <property type="gene ID" value="MTR_7g075260"/>
</dbReference>
<keyword evidence="3" id="KW-1185">Reference proteome</keyword>
<dbReference type="EMBL" id="CM001223">
    <property type="protein sequence ID" value="AES79964.1"/>
    <property type="molecule type" value="Genomic_DNA"/>
</dbReference>
<proteinExistence type="predicted"/>
<gene>
    <name evidence="1" type="ordered locus">MTR_7g075260</name>
</gene>
<sequence>MEELKMMIDSLKIQELRYDELIKLKALLLKLRKIVMDDISIRRGEIASHGKGYGMKGKYVVAEDTPIWRHWEIYDELEISKPWCMNRREEVSVVFSSSFIGKDDETIEESHIYKLPFLQAIVKKTIGLHPPPGPLLIM</sequence>